<protein>
    <submittedName>
        <fullName evidence="1">Uncharacterized protein</fullName>
    </submittedName>
</protein>
<name>A0ABR4C4Z3_9HELO</name>
<evidence type="ECO:0000313" key="2">
    <source>
        <dbReference type="Proteomes" id="UP001595075"/>
    </source>
</evidence>
<evidence type="ECO:0000313" key="1">
    <source>
        <dbReference type="EMBL" id="KAL2065004.1"/>
    </source>
</evidence>
<keyword evidence="2" id="KW-1185">Reference proteome</keyword>
<gene>
    <name evidence="1" type="ORF">VTL71DRAFT_4144</name>
</gene>
<dbReference type="EMBL" id="JAZHXI010000013">
    <property type="protein sequence ID" value="KAL2065004.1"/>
    <property type="molecule type" value="Genomic_DNA"/>
</dbReference>
<dbReference type="Proteomes" id="UP001595075">
    <property type="component" value="Unassembled WGS sequence"/>
</dbReference>
<organism evidence="1 2">
    <name type="scientific">Oculimacula yallundae</name>
    <dbReference type="NCBI Taxonomy" id="86028"/>
    <lineage>
        <taxon>Eukaryota</taxon>
        <taxon>Fungi</taxon>
        <taxon>Dikarya</taxon>
        <taxon>Ascomycota</taxon>
        <taxon>Pezizomycotina</taxon>
        <taxon>Leotiomycetes</taxon>
        <taxon>Helotiales</taxon>
        <taxon>Ploettnerulaceae</taxon>
        <taxon>Oculimacula</taxon>
    </lineage>
</organism>
<sequence>MSLTITLGDRSRVEWHALAQMDEWIAKHHHISVKVDKRSKNVLSRPVRAPYHEILKTTAKGESVHLTNKKCR</sequence>
<proteinExistence type="predicted"/>
<comment type="caution">
    <text evidence="1">The sequence shown here is derived from an EMBL/GenBank/DDBJ whole genome shotgun (WGS) entry which is preliminary data.</text>
</comment>
<reference evidence="1 2" key="1">
    <citation type="journal article" date="2024" name="Commun. Biol.">
        <title>Comparative genomic analysis of thermophilic fungi reveals convergent evolutionary adaptations and gene losses.</title>
        <authorList>
            <person name="Steindorff A.S."/>
            <person name="Aguilar-Pontes M.V."/>
            <person name="Robinson A.J."/>
            <person name="Andreopoulos B."/>
            <person name="LaButti K."/>
            <person name="Kuo A."/>
            <person name="Mondo S."/>
            <person name="Riley R."/>
            <person name="Otillar R."/>
            <person name="Haridas S."/>
            <person name="Lipzen A."/>
            <person name="Grimwood J."/>
            <person name="Schmutz J."/>
            <person name="Clum A."/>
            <person name="Reid I.D."/>
            <person name="Moisan M.C."/>
            <person name="Butler G."/>
            <person name="Nguyen T.T.M."/>
            <person name="Dewar K."/>
            <person name="Conant G."/>
            <person name="Drula E."/>
            <person name="Henrissat B."/>
            <person name="Hansel C."/>
            <person name="Singer S."/>
            <person name="Hutchinson M.I."/>
            <person name="de Vries R.P."/>
            <person name="Natvig D.O."/>
            <person name="Powell A.J."/>
            <person name="Tsang A."/>
            <person name="Grigoriev I.V."/>
        </authorList>
    </citation>
    <scope>NUCLEOTIDE SEQUENCE [LARGE SCALE GENOMIC DNA]</scope>
    <source>
        <strain evidence="1 2">CBS 494.80</strain>
    </source>
</reference>
<accession>A0ABR4C4Z3</accession>